<dbReference type="PANTHER" id="PTHR41695:SF1">
    <property type="entry name" value="1,4-ALPHA-GLUCAN BRANCHING ENZYME TK1436"/>
    <property type="match status" value="1"/>
</dbReference>
<dbReference type="PANTHER" id="PTHR41695">
    <property type="entry name" value="1,4-ALPHA-GLUCAN BRANCHING ENZYME RV3031-RELATED"/>
    <property type="match status" value="1"/>
</dbReference>
<evidence type="ECO:0000256" key="5">
    <source>
        <dbReference type="RuleBase" id="RU361196"/>
    </source>
</evidence>
<reference evidence="8 9" key="1">
    <citation type="journal article" date="2016" name="Nat. Commun.">
        <title>Thousands of microbial genomes shed light on interconnected biogeochemical processes in an aquifer system.</title>
        <authorList>
            <person name="Anantharaman K."/>
            <person name="Brown C.T."/>
            <person name="Hug L.A."/>
            <person name="Sharon I."/>
            <person name="Castelle C.J."/>
            <person name="Probst A.J."/>
            <person name="Thomas B.C."/>
            <person name="Singh A."/>
            <person name="Wilkins M.J."/>
            <person name="Karaoz U."/>
            <person name="Brodie E.L."/>
            <person name="Williams K.H."/>
            <person name="Hubbard S.S."/>
            <person name="Banfield J.F."/>
        </authorList>
    </citation>
    <scope>NUCLEOTIDE SEQUENCE [LARGE SCALE GENOMIC DNA]</scope>
</reference>
<dbReference type="SUPFAM" id="SSF88688">
    <property type="entry name" value="Families 57/38 glycoside transferase middle domain"/>
    <property type="match status" value="1"/>
</dbReference>
<proteinExistence type="inferred from homology"/>
<organism evidence="8 9">
    <name type="scientific">candidate division WOR-1 bacterium RIFCSPHIGHO2_01_FULL_53_15</name>
    <dbReference type="NCBI Taxonomy" id="1802564"/>
    <lineage>
        <taxon>Bacteria</taxon>
        <taxon>Bacillati</taxon>
        <taxon>Saganbacteria</taxon>
    </lineage>
</organism>
<keyword evidence="8" id="KW-0378">Hydrolase</keyword>
<dbReference type="InterPro" id="IPR037090">
    <property type="entry name" value="57_glycoside_trans_central"/>
</dbReference>
<evidence type="ECO:0000259" key="6">
    <source>
        <dbReference type="Pfam" id="PF03065"/>
    </source>
</evidence>
<comment type="similarity">
    <text evidence="1 5">Belongs to the glycosyl hydrolase 57 family.</text>
</comment>
<evidence type="ECO:0000256" key="1">
    <source>
        <dbReference type="ARBA" id="ARBA00006821"/>
    </source>
</evidence>
<feature type="active site" description="Proton donor" evidence="3">
    <location>
        <position position="353"/>
    </location>
</feature>
<evidence type="ECO:0000313" key="9">
    <source>
        <dbReference type="Proteomes" id="UP000178724"/>
    </source>
</evidence>
<evidence type="ECO:0000259" key="7">
    <source>
        <dbReference type="Pfam" id="PF09210"/>
    </source>
</evidence>
<dbReference type="InterPro" id="IPR027291">
    <property type="entry name" value="Glyco_hydro_38_N_sf"/>
</dbReference>
<dbReference type="GO" id="GO:0030979">
    <property type="term" value="P:alpha-glucan biosynthetic process"/>
    <property type="evidence" value="ECO:0007669"/>
    <property type="project" value="InterPro"/>
</dbReference>
<dbReference type="Gene3D" id="1.20.1430.10">
    <property type="entry name" value="Families 57/38 glycoside transferase, middle domain"/>
    <property type="match status" value="1"/>
</dbReference>
<feature type="binding site" evidence="4">
    <location>
        <position position="467"/>
    </location>
    <ligand>
        <name>substrate</name>
    </ligand>
</feature>
<evidence type="ECO:0000313" key="8">
    <source>
        <dbReference type="EMBL" id="OGB89163.1"/>
    </source>
</evidence>
<accession>A0A1F4PZD7</accession>
<evidence type="ECO:0000256" key="4">
    <source>
        <dbReference type="PIRSR" id="PIRSR640042-2"/>
    </source>
</evidence>
<feature type="binding site" evidence="4">
    <location>
        <position position="259"/>
    </location>
    <ligand>
        <name>substrate</name>
    </ligand>
</feature>
<sequence>MEKGYLALVLHAHLPYVRHPEYEDFLEEDWFYEAITETYIPLLNVFEGLVSDGVDFRLTMSITPTLASMFIDPLLQERYLKHLDKLIELTYKEMERTRWQAQFHELAKMYNQTFIEARSLFTGKWGRNLVNAFKQFQDLGKLEIITCGATHGFLPLMDINPKAVRAQIMVAAAQYEKLFGRRARGIWLPECGYHPGHDEFLKEAGIRYFLTDTHGILHGTPRPKYGVFAPVYCKSGVAAFGRDMESSKAVWSAEEGYPGDYNYREFYRDIGFDLDYDYIRPYIHSDGTRINTGIKYHRITGRVDLAFKEPYIKQWAMDTAAAHAGNFMFNREKQIEHLHDFLGKKPIIVSPYDAELYGHWWFEGPDWLNFLIRKISCDQKTIKLVTPSEYLDWHPRNQIVTPSMSSWGWQGYNEVWLEGSNDWIYRYLHKAADRMVELAQSYPAADGLLQRALNQAARELLLAQSSDWAFIFKTGTVVPYAYKRTKDHIERFTKIYDAIKSNSIDSPWLSDIEYKDNIFPDIDYRVYQ</sequence>
<dbReference type="Pfam" id="PF09210">
    <property type="entry name" value="BE_C"/>
    <property type="match status" value="1"/>
</dbReference>
<dbReference type="Gene3D" id="3.20.110.10">
    <property type="entry name" value="Glycoside hydrolase 38, N terminal domain"/>
    <property type="match status" value="1"/>
</dbReference>
<dbReference type="Pfam" id="PF03065">
    <property type="entry name" value="Glyco_hydro_57"/>
    <property type="match status" value="1"/>
</dbReference>
<dbReference type="InterPro" id="IPR040042">
    <property type="entry name" value="Branching_enz_MT3115-like"/>
</dbReference>
<feature type="binding site" evidence="4">
    <location>
        <position position="242"/>
    </location>
    <ligand>
        <name>substrate</name>
    </ligand>
</feature>
<evidence type="ECO:0000256" key="3">
    <source>
        <dbReference type="PIRSR" id="PIRSR640042-1"/>
    </source>
</evidence>
<gene>
    <name evidence="8" type="ORF">A2625_02450</name>
</gene>
<comment type="caution">
    <text evidence="8">The sequence shown here is derived from an EMBL/GenBank/DDBJ whole genome shotgun (WGS) entry which is preliminary data.</text>
</comment>
<dbReference type="AlphaFoldDB" id="A0A1F4PZD7"/>
<dbReference type="GO" id="GO:0003844">
    <property type="term" value="F:1,4-alpha-glucan branching enzyme activity"/>
    <property type="evidence" value="ECO:0007669"/>
    <property type="project" value="InterPro"/>
</dbReference>
<dbReference type="Proteomes" id="UP000178724">
    <property type="component" value="Unassembled WGS sequence"/>
</dbReference>
<dbReference type="InterPro" id="IPR015293">
    <property type="entry name" value="BE_C"/>
</dbReference>
<dbReference type="InterPro" id="IPR011330">
    <property type="entry name" value="Glyco_hydro/deAcase_b/a-brl"/>
</dbReference>
<feature type="domain" description="1,4-alpha-glucan branching enzyme C-terminal" evidence="7">
    <location>
        <begin position="428"/>
        <end position="527"/>
    </location>
</feature>
<dbReference type="CDD" id="cd10792">
    <property type="entry name" value="GH57N_AmyC_like"/>
    <property type="match status" value="1"/>
</dbReference>
<name>A0A1F4PZD7_UNCSA</name>
<dbReference type="SUPFAM" id="SSF88713">
    <property type="entry name" value="Glycoside hydrolase/deacetylase"/>
    <property type="match status" value="1"/>
</dbReference>
<dbReference type="GO" id="GO:0005576">
    <property type="term" value="C:extracellular region"/>
    <property type="evidence" value="ECO:0007669"/>
    <property type="project" value="TreeGrafter"/>
</dbReference>
<feature type="active site" description="Nucleophile" evidence="3">
    <location>
        <position position="190"/>
    </location>
</feature>
<protein>
    <submittedName>
        <fullName evidence="8">Glycoside hydrolase</fullName>
    </submittedName>
</protein>
<keyword evidence="2 5" id="KW-0119">Carbohydrate metabolism</keyword>
<dbReference type="InterPro" id="IPR028995">
    <property type="entry name" value="Glyco_hydro_57/38_cen_sf"/>
</dbReference>
<dbReference type="GO" id="GO:0016787">
    <property type="term" value="F:hydrolase activity"/>
    <property type="evidence" value="ECO:0007669"/>
    <property type="project" value="UniProtKB-KW"/>
</dbReference>
<feature type="domain" description="Glycoside hydrolase family 57 N-terminal" evidence="6">
    <location>
        <begin position="7"/>
        <end position="330"/>
    </location>
</feature>
<evidence type="ECO:0000256" key="2">
    <source>
        <dbReference type="ARBA" id="ARBA00023277"/>
    </source>
</evidence>
<dbReference type="InterPro" id="IPR004300">
    <property type="entry name" value="Glyco_hydro_57_N"/>
</dbReference>
<dbReference type="EMBL" id="METM01000029">
    <property type="protein sequence ID" value="OGB89163.1"/>
    <property type="molecule type" value="Genomic_DNA"/>
</dbReference>
<feature type="binding site" evidence="4">
    <location>
        <position position="407"/>
    </location>
    <ligand>
        <name>substrate</name>
    </ligand>
</feature>